<name>A0A3S9A8R8_9BACL</name>
<sequence length="264" mass="28844">MVHTFLIAPITYTPFASEDEQIQQCKEWGLLSEKATKTKLFAYKGGGLNTTCSIVGYADKMTAVLEFDNMQQHCIHPSYLKEMQTASFGVKQTFATDENSGEQEALSSDTAPATAEAVVESAETAAVHAAVAAAEADVVEAEASVEAEAPAVVEPKKKAAKKEKAPKLQLPVEKVRMTATIKEFTTVPNNFTEEEDEVIIYEAASIADPAIEIGDAWSSYSATLKKLELEIGHTLTFECKIVEKKLTKHPVRYKINNPSKLQKL</sequence>
<proteinExistence type="predicted"/>
<dbReference type="RefSeq" id="WP_126017857.1">
    <property type="nucleotide sequence ID" value="NZ_CP034437.1"/>
</dbReference>
<dbReference type="AlphaFoldDB" id="A0A3S9A8R8"/>
<reference evidence="2" key="1">
    <citation type="submission" date="2018-12" db="EMBL/GenBank/DDBJ databases">
        <title>Genome sequence of Peanibacillus sp.</title>
        <authorList>
            <person name="Subramani G."/>
            <person name="Srinivasan S."/>
            <person name="Kim M.K."/>
        </authorList>
    </citation>
    <scope>NUCLEOTIDE SEQUENCE [LARGE SCALE GENOMIC DNA]</scope>
    <source>
        <strain evidence="2">18JY67-1</strain>
    </source>
</reference>
<evidence type="ECO:0000313" key="2">
    <source>
        <dbReference type="Proteomes" id="UP000272528"/>
    </source>
</evidence>
<organism evidence="1 2">
    <name type="scientific">Paenibacillus albus</name>
    <dbReference type="NCBI Taxonomy" id="2495582"/>
    <lineage>
        <taxon>Bacteria</taxon>
        <taxon>Bacillati</taxon>
        <taxon>Bacillota</taxon>
        <taxon>Bacilli</taxon>
        <taxon>Bacillales</taxon>
        <taxon>Paenibacillaceae</taxon>
        <taxon>Paenibacillus</taxon>
    </lineage>
</organism>
<dbReference type="KEGG" id="palb:EJC50_22605"/>
<protein>
    <submittedName>
        <fullName evidence="1">Uncharacterized protein</fullName>
    </submittedName>
</protein>
<evidence type="ECO:0000313" key="1">
    <source>
        <dbReference type="EMBL" id="AZN42159.1"/>
    </source>
</evidence>
<accession>A0A3S9A8R8</accession>
<dbReference type="Proteomes" id="UP000272528">
    <property type="component" value="Chromosome"/>
</dbReference>
<keyword evidence="2" id="KW-1185">Reference proteome</keyword>
<dbReference type="EMBL" id="CP034437">
    <property type="protein sequence ID" value="AZN42159.1"/>
    <property type="molecule type" value="Genomic_DNA"/>
</dbReference>
<gene>
    <name evidence="1" type="ORF">EJC50_22605</name>
</gene>
<dbReference type="OrthoDB" id="2923612at2"/>